<dbReference type="InterPro" id="IPR051025">
    <property type="entry name" value="RhoGAP"/>
</dbReference>
<dbReference type="GO" id="GO:0007165">
    <property type="term" value="P:signal transduction"/>
    <property type="evidence" value="ECO:0007669"/>
    <property type="project" value="InterPro"/>
</dbReference>
<dbReference type="AlphaFoldDB" id="A0A834QHG3"/>
<proteinExistence type="predicted"/>
<dbReference type="PROSITE" id="PS50238">
    <property type="entry name" value="RHOGAP"/>
    <property type="match status" value="1"/>
</dbReference>
<feature type="region of interest" description="Disordered" evidence="2">
    <location>
        <begin position="1"/>
        <end position="26"/>
    </location>
</feature>
<sequence>MNLAKEIQHANEEQETNKDNPNDKKYPNMCLEISRILLKSKDLLGQLPTANFNSLHYLIIHLKQVVDHAEENKMTSRDLGVIFAPCLMKQRPTGVPITNAILVEYVNKTQLVEFLITHSQKIFNGSLQLQDVTCNTDVVAPQLNQSCPSKLVISPKEREIQRSMKSLYFSSKEVSFNHYGIALELCDVCVNKSTLFELFILRCVLFF</sequence>
<dbReference type="PANTHER" id="PTHR15228:SF7">
    <property type="entry name" value="RHO GTPASE-ACTIVATING PROTEIN 29"/>
    <property type="match status" value="1"/>
</dbReference>
<reference evidence="4" key="1">
    <citation type="submission" date="2020-08" db="EMBL/GenBank/DDBJ databases">
        <authorList>
            <person name="Shumante A."/>
            <person name="Zimin A.V."/>
            <person name="Puiu D."/>
            <person name="Salzberg S.L."/>
        </authorList>
    </citation>
    <scope>NUCLEOTIDE SEQUENCE</scope>
    <source>
        <strain evidence="4">WC2-LM</strain>
        <tissue evidence="4">Liver</tissue>
    </source>
</reference>
<name>A0A834QHG3_MARMO</name>
<dbReference type="InterPro" id="IPR000198">
    <property type="entry name" value="RhoGAP_dom"/>
</dbReference>
<feature type="domain" description="Rho-GAP" evidence="3">
    <location>
        <begin position="1"/>
        <end position="123"/>
    </location>
</feature>
<dbReference type="Gene3D" id="1.10.555.10">
    <property type="entry name" value="Rho GTPase activation protein"/>
    <property type="match status" value="1"/>
</dbReference>
<evidence type="ECO:0000313" key="5">
    <source>
        <dbReference type="Proteomes" id="UP000662637"/>
    </source>
</evidence>
<comment type="caution">
    <text evidence="4">The sequence shown here is derived from an EMBL/GenBank/DDBJ whole genome shotgun (WGS) entry which is preliminary data.</text>
</comment>
<dbReference type="GO" id="GO:0051056">
    <property type="term" value="P:regulation of small GTPase mediated signal transduction"/>
    <property type="evidence" value="ECO:0007669"/>
    <property type="project" value="UniProtKB-ARBA"/>
</dbReference>
<dbReference type="SMART" id="SM00324">
    <property type="entry name" value="RhoGAP"/>
    <property type="match status" value="1"/>
</dbReference>
<dbReference type="EMBL" id="WJEC01001752">
    <property type="protein sequence ID" value="KAF7478052.1"/>
    <property type="molecule type" value="Genomic_DNA"/>
</dbReference>
<gene>
    <name evidence="4" type="ORF">GHT09_010882</name>
</gene>
<accession>A0A834QHG3</accession>
<protein>
    <recommendedName>
        <fullName evidence="3">Rho-GAP domain-containing protein</fullName>
    </recommendedName>
</protein>
<dbReference type="PANTHER" id="PTHR15228">
    <property type="entry name" value="SPERMATHECAL PHYSIOLOGY VARIANT"/>
    <property type="match status" value="1"/>
</dbReference>
<keyword evidence="1" id="KW-0343">GTPase activation</keyword>
<dbReference type="SUPFAM" id="SSF48350">
    <property type="entry name" value="GTPase activation domain, GAP"/>
    <property type="match status" value="1"/>
</dbReference>
<dbReference type="GO" id="GO:0005096">
    <property type="term" value="F:GTPase activator activity"/>
    <property type="evidence" value="ECO:0007669"/>
    <property type="project" value="UniProtKB-KW"/>
</dbReference>
<evidence type="ECO:0000256" key="2">
    <source>
        <dbReference type="SAM" id="MobiDB-lite"/>
    </source>
</evidence>
<evidence type="ECO:0000256" key="1">
    <source>
        <dbReference type="ARBA" id="ARBA00022468"/>
    </source>
</evidence>
<dbReference type="Proteomes" id="UP000662637">
    <property type="component" value="Unassembled WGS sequence"/>
</dbReference>
<dbReference type="InterPro" id="IPR008936">
    <property type="entry name" value="Rho_GTPase_activation_prot"/>
</dbReference>
<dbReference type="Pfam" id="PF00620">
    <property type="entry name" value="RhoGAP"/>
    <property type="match status" value="1"/>
</dbReference>
<organism evidence="4 5">
    <name type="scientific">Marmota monax</name>
    <name type="common">Woodchuck</name>
    <dbReference type="NCBI Taxonomy" id="9995"/>
    <lineage>
        <taxon>Eukaryota</taxon>
        <taxon>Metazoa</taxon>
        <taxon>Chordata</taxon>
        <taxon>Craniata</taxon>
        <taxon>Vertebrata</taxon>
        <taxon>Euteleostomi</taxon>
        <taxon>Mammalia</taxon>
        <taxon>Eutheria</taxon>
        <taxon>Euarchontoglires</taxon>
        <taxon>Glires</taxon>
        <taxon>Rodentia</taxon>
        <taxon>Sciuromorpha</taxon>
        <taxon>Sciuridae</taxon>
        <taxon>Xerinae</taxon>
        <taxon>Marmotini</taxon>
        <taxon>Marmota</taxon>
    </lineage>
</organism>
<evidence type="ECO:0000259" key="3">
    <source>
        <dbReference type="PROSITE" id="PS50238"/>
    </source>
</evidence>
<dbReference type="GO" id="GO:0005737">
    <property type="term" value="C:cytoplasm"/>
    <property type="evidence" value="ECO:0007669"/>
    <property type="project" value="TreeGrafter"/>
</dbReference>
<evidence type="ECO:0000313" key="4">
    <source>
        <dbReference type="EMBL" id="KAF7478052.1"/>
    </source>
</evidence>